<accession>X1RAK8</accession>
<sequence length="168" mass="20065">MEEHFRVARKELRLDFFAIADNAKLTEDPIKRRFYMRELEGPRGASDGRSPETLDSLIEFHRISKPDWQKLQRLVRDYYEPYNFVTFLAYEWCSATYGDHNVYYFNDDEPIRLPSNLPDLYKELSETRCMIIPHHSGYALGRRGVNWNYHNPRLERLVEIFSLHGSSE</sequence>
<evidence type="ECO:0000313" key="1">
    <source>
        <dbReference type="EMBL" id="GAI52619.1"/>
    </source>
</evidence>
<dbReference type="Pfam" id="PF12228">
    <property type="entry name" value="DUF3604"/>
    <property type="match status" value="1"/>
</dbReference>
<dbReference type="AlphaFoldDB" id="X1RAK8"/>
<reference evidence="1" key="1">
    <citation type="journal article" date="2014" name="Front. Microbiol.">
        <title>High frequency of phylogenetically diverse reductive dehalogenase-homologous genes in deep subseafloor sedimentary metagenomes.</title>
        <authorList>
            <person name="Kawai M."/>
            <person name="Futagami T."/>
            <person name="Toyoda A."/>
            <person name="Takaki Y."/>
            <person name="Nishi S."/>
            <person name="Hori S."/>
            <person name="Arai W."/>
            <person name="Tsubouchi T."/>
            <person name="Morono Y."/>
            <person name="Uchiyama I."/>
            <person name="Ito T."/>
            <person name="Fujiyama A."/>
            <person name="Inagaki F."/>
            <person name="Takami H."/>
        </authorList>
    </citation>
    <scope>NUCLEOTIDE SEQUENCE</scope>
    <source>
        <strain evidence="1">Expedition CK06-06</strain>
    </source>
</reference>
<protein>
    <submittedName>
        <fullName evidence="1">Uncharacterized protein</fullName>
    </submittedName>
</protein>
<comment type="caution">
    <text evidence="1">The sequence shown here is derived from an EMBL/GenBank/DDBJ whole genome shotgun (WGS) entry which is preliminary data.</text>
</comment>
<gene>
    <name evidence="1" type="ORF">S06H3_56451</name>
</gene>
<feature type="non-terminal residue" evidence="1">
    <location>
        <position position="168"/>
    </location>
</feature>
<name>X1RAK8_9ZZZZ</name>
<proteinExistence type="predicted"/>
<organism evidence="1">
    <name type="scientific">marine sediment metagenome</name>
    <dbReference type="NCBI Taxonomy" id="412755"/>
    <lineage>
        <taxon>unclassified sequences</taxon>
        <taxon>metagenomes</taxon>
        <taxon>ecological metagenomes</taxon>
    </lineage>
</organism>
<dbReference type="InterPro" id="IPR022028">
    <property type="entry name" value="DUF3604"/>
</dbReference>
<dbReference type="Gene3D" id="3.20.20.140">
    <property type="entry name" value="Metal-dependent hydrolases"/>
    <property type="match status" value="1"/>
</dbReference>
<dbReference type="EMBL" id="BARV01036309">
    <property type="protein sequence ID" value="GAI52619.1"/>
    <property type="molecule type" value="Genomic_DNA"/>
</dbReference>